<proteinExistence type="predicted"/>
<organism evidence="2 3">
    <name type="scientific">Corallococcus terminator</name>
    <dbReference type="NCBI Taxonomy" id="2316733"/>
    <lineage>
        <taxon>Bacteria</taxon>
        <taxon>Pseudomonadati</taxon>
        <taxon>Myxococcota</taxon>
        <taxon>Myxococcia</taxon>
        <taxon>Myxococcales</taxon>
        <taxon>Cystobacterineae</taxon>
        <taxon>Myxococcaceae</taxon>
        <taxon>Corallococcus</taxon>
    </lineage>
</organism>
<evidence type="ECO:0000313" key="3">
    <source>
        <dbReference type="Proteomes" id="UP000268094"/>
    </source>
</evidence>
<sequence length="138" mass="14692">MGALILDARHRCISPSLLEQACARGWALPKRLRVRFERAFGAELSGVRLHEHPLVASLGAKALCWGEQILFAPGALELDSARGTRILAHELVHVLQQRAGRVPHGNGGAGLLVDGALEAEAEALAVRALSGERAHFAA</sequence>
<protein>
    <submittedName>
        <fullName evidence="2">DUF4157 domain-containing protein</fullName>
    </submittedName>
</protein>
<dbReference type="Proteomes" id="UP000268094">
    <property type="component" value="Unassembled WGS sequence"/>
</dbReference>
<dbReference type="Pfam" id="PF13699">
    <property type="entry name" value="eCIS_core"/>
    <property type="match status" value="1"/>
</dbReference>
<evidence type="ECO:0000259" key="1">
    <source>
        <dbReference type="Pfam" id="PF13699"/>
    </source>
</evidence>
<gene>
    <name evidence="2" type="ORF">D7V88_39615</name>
</gene>
<name>A0A3A8HZB6_9BACT</name>
<dbReference type="AlphaFoldDB" id="A0A3A8HZB6"/>
<dbReference type="InterPro" id="IPR025295">
    <property type="entry name" value="eCIS_core_dom"/>
</dbReference>
<comment type="caution">
    <text evidence="2">The sequence shown here is derived from an EMBL/GenBank/DDBJ whole genome shotgun (WGS) entry which is preliminary data.</text>
</comment>
<evidence type="ECO:0000313" key="2">
    <source>
        <dbReference type="EMBL" id="RKG70683.1"/>
    </source>
</evidence>
<reference evidence="3" key="1">
    <citation type="submission" date="2018-09" db="EMBL/GenBank/DDBJ databases">
        <authorList>
            <person name="Livingstone P.G."/>
            <person name="Whitworth D.E."/>
        </authorList>
    </citation>
    <scope>NUCLEOTIDE SEQUENCE [LARGE SCALE GENOMIC DNA]</scope>
    <source>
        <strain evidence="3">CA054A</strain>
    </source>
</reference>
<feature type="non-terminal residue" evidence="2">
    <location>
        <position position="138"/>
    </location>
</feature>
<feature type="domain" description="eCIS core" evidence="1">
    <location>
        <begin position="28"/>
        <end position="100"/>
    </location>
</feature>
<accession>A0A3A8HZB6</accession>
<dbReference type="EMBL" id="RAVZ01000536">
    <property type="protein sequence ID" value="RKG70683.1"/>
    <property type="molecule type" value="Genomic_DNA"/>
</dbReference>
<keyword evidence="3" id="KW-1185">Reference proteome</keyword>